<evidence type="ECO:0000313" key="4">
    <source>
        <dbReference type="Proteomes" id="UP000620046"/>
    </source>
</evidence>
<feature type="domain" description="Formaldehyde-activating enzyme" evidence="2">
    <location>
        <begin position="15"/>
        <end position="172"/>
    </location>
</feature>
<dbReference type="Pfam" id="PF08714">
    <property type="entry name" value="Fae"/>
    <property type="match status" value="1"/>
</dbReference>
<comment type="caution">
    <text evidence="3">The sequence shown here is derived from an EMBL/GenBank/DDBJ whole genome shotgun (WGS) entry which is preliminary data.</text>
</comment>
<name>A0ABQ1FNR6_9GAMM</name>
<keyword evidence="4" id="KW-1185">Reference proteome</keyword>
<dbReference type="InterPro" id="IPR020568">
    <property type="entry name" value="Ribosomal_Su5_D2-typ_SF"/>
</dbReference>
<dbReference type="NCBIfam" id="TIGR03126">
    <property type="entry name" value="one_C_fae"/>
    <property type="match status" value="1"/>
</dbReference>
<dbReference type="Gene3D" id="3.30.230.60">
    <property type="entry name" value="Formaldehyde-activating enzyme"/>
    <property type="match status" value="1"/>
</dbReference>
<gene>
    <name evidence="3" type="ORF">GCM10010981_11010</name>
</gene>
<evidence type="ECO:0000256" key="1">
    <source>
        <dbReference type="ARBA" id="ARBA00023239"/>
    </source>
</evidence>
<evidence type="ECO:0000313" key="3">
    <source>
        <dbReference type="EMBL" id="GGA24352.1"/>
    </source>
</evidence>
<dbReference type="InterPro" id="IPR014826">
    <property type="entry name" value="HCHO-activating_enzyme"/>
</dbReference>
<organism evidence="3 4">
    <name type="scientific">Dyella nitratireducens</name>
    <dbReference type="NCBI Taxonomy" id="1849580"/>
    <lineage>
        <taxon>Bacteria</taxon>
        <taxon>Pseudomonadati</taxon>
        <taxon>Pseudomonadota</taxon>
        <taxon>Gammaproteobacteria</taxon>
        <taxon>Lysobacterales</taxon>
        <taxon>Rhodanobacteraceae</taxon>
        <taxon>Dyella</taxon>
    </lineage>
</organism>
<dbReference type="Proteomes" id="UP000620046">
    <property type="component" value="Unassembled WGS sequence"/>
</dbReference>
<proteinExistence type="predicted"/>
<sequence length="177" mass="18626">MTEDMSATDSKLLYIGEGFEGPGVNLAHINVLVGPRHGPAGQAFATALATPSAGHAPFVIIARPGVPTKPLTLYVNKAQIANEFHGNATWGASQAGIAKAVAESLEEGVLPPEANNDWVIVSANWVNPACDDLDAVYENNYRACKNAIRAAMLGLPDRRDVFAAAANVSNPFYTPKA</sequence>
<accession>A0ABQ1FNR6</accession>
<keyword evidence="1" id="KW-0456">Lyase</keyword>
<dbReference type="SUPFAM" id="SSF54211">
    <property type="entry name" value="Ribosomal protein S5 domain 2-like"/>
    <property type="match status" value="1"/>
</dbReference>
<protein>
    <submittedName>
        <fullName evidence="3">Aldehyde-activating protein</fullName>
    </submittedName>
</protein>
<dbReference type="InterPro" id="IPR037075">
    <property type="entry name" value="HCHO-activating_enzyme_sf"/>
</dbReference>
<evidence type="ECO:0000259" key="2">
    <source>
        <dbReference type="Pfam" id="PF08714"/>
    </source>
</evidence>
<reference evidence="4" key="1">
    <citation type="journal article" date="2019" name="Int. J. Syst. Evol. Microbiol.">
        <title>The Global Catalogue of Microorganisms (GCM) 10K type strain sequencing project: providing services to taxonomists for standard genome sequencing and annotation.</title>
        <authorList>
            <consortium name="The Broad Institute Genomics Platform"/>
            <consortium name="The Broad Institute Genome Sequencing Center for Infectious Disease"/>
            <person name="Wu L."/>
            <person name="Ma J."/>
        </authorList>
    </citation>
    <scope>NUCLEOTIDE SEQUENCE [LARGE SCALE GENOMIC DNA]</scope>
    <source>
        <strain evidence="4">CGMCC 1.15439</strain>
    </source>
</reference>
<dbReference type="EMBL" id="BMJA01000001">
    <property type="protein sequence ID" value="GGA24352.1"/>
    <property type="molecule type" value="Genomic_DNA"/>
</dbReference>